<reference evidence="4" key="1">
    <citation type="submission" date="2017-04" db="EMBL/GenBank/DDBJ databases">
        <title>Function of individual gut microbiota members based on whole genome sequencing of pure cultures obtained from chicken caecum.</title>
        <authorList>
            <person name="Medvecky M."/>
            <person name="Cejkova D."/>
            <person name="Polansky O."/>
            <person name="Karasova D."/>
            <person name="Kubasova T."/>
            <person name="Cizek A."/>
            <person name="Rychlik I."/>
        </authorList>
    </citation>
    <scope>NUCLEOTIDE SEQUENCE [LARGE SCALE GENOMIC DNA]</scope>
    <source>
        <strain evidence="4">An42</strain>
    </source>
</reference>
<sequence>MKDTHEANLPTEENGKLEETKAPETTPENTAEAVVTNETPDAGVAAEETSEAEVKTDEVAAGEETVAATGKLSKEEILEKLTGLVGAAADTTRNEVEALKQAYYKIHRSEVDELKKAFLTAGGEEKDFVAPEDETESKIKELLNVYKEKRAAILAEEERVKAANYALKLQLIDQLKALTESQEDFNKLYNDFKDIQQRWKEVKAVPQEHVSELWKNYQIYSEKFYDIIKINNQFRDYDFKKNLEMKTALCETVEKLQTEPDVVSAFHQLQKLHQQWREIGPVAKELREELWSRFKAASTIINKRHQEHFEGLKAKEQENLEAKTAICEQIENIDFQALKSFKDWEEKNKEVIALQDKWKTIGFAPKKSNVKIFERFRAACDVYFNRKSEFYKNIKDEMEKNLELKKALCEKAEALKDSTDWKSTTEKMIALQKEWKTIGSVARKHSDAVWKRFISACDYFFEQKNKNASSQKSVEQTNLAAKKALIEKINTLDEADHDEALAVLKGYMAEWNTIGHVPFKEKDKVYKEYHEAVDKQFDRLKVDQNDRKMQTFRSNLSDMSNGERGKGKLYGEREKLMRMYERMKNELQTYENNIGFLSISSKGGGGLLKEMERKIDKLKNEMALIIKKIDAIDENLE</sequence>
<protein>
    <recommendedName>
        <fullName evidence="5">DUF349 domain-containing protein</fullName>
    </recommendedName>
</protein>
<accession>A0A9Q5SPD6</accession>
<feature type="region of interest" description="Disordered" evidence="2">
    <location>
        <begin position="1"/>
        <end position="52"/>
    </location>
</feature>
<dbReference type="Pfam" id="PF03993">
    <property type="entry name" value="DUF349"/>
    <property type="match status" value="5"/>
</dbReference>
<proteinExistence type="predicted"/>
<evidence type="ECO:0000313" key="3">
    <source>
        <dbReference type="EMBL" id="OUO03618.1"/>
    </source>
</evidence>
<evidence type="ECO:0008006" key="5">
    <source>
        <dbReference type="Google" id="ProtNLM"/>
    </source>
</evidence>
<dbReference type="Proteomes" id="UP000195975">
    <property type="component" value="Unassembled WGS sequence"/>
</dbReference>
<dbReference type="InterPro" id="IPR007139">
    <property type="entry name" value="DUF349"/>
</dbReference>
<evidence type="ECO:0000256" key="1">
    <source>
        <dbReference type="SAM" id="Coils"/>
    </source>
</evidence>
<feature type="compositionally biased region" description="Basic and acidic residues" evidence="2">
    <location>
        <begin position="13"/>
        <end position="22"/>
    </location>
</feature>
<name>A0A9Q5SPD6_9BACT</name>
<gene>
    <name evidence="3" type="ORF">B5F96_15330</name>
</gene>
<keyword evidence="1" id="KW-0175">Coiled coil</keyword>
<evidence type="ECO:0000313" key="4">
    <source>
        <dbReference type="Proteomes" id="UP000195975"/>
    </source>
</evidence>
<organism evidence="3 4">
    <name type="scientific">Parabacteroides johnsonii</name>
    <dbReference type="NCBI Taxonomy" id="387661"/>
    <lineage>
        <taxon>Bacteria</taxon>
        <taxon>Pseudomonadati</taxon>
        <taxon>Bacteroidota</taxon>
        <taxon>Bacteroidia</taxon>
        <taxon>Bacteroidales</taxon>
        <taxon>Tannerellaceae</taxon>
        <taxon>Parabacteroides</taxon>
    </lineage>
</organism>
<feature type="coiled-coil region" evidence="1">
    <location>
        <begin position="573"/>
        <end position="635"/>
    </location>
</feature>
<dbReference type="RefSeq" id="WP_087375675.1">
    <property type="nucleotide sequence ID" value="NZ_CAJLBM010000016.1"/>
</dbReference>
<dbReference type="EMBL" id="NFIJ01000021">
    <property type="protein sequence ID" value="OUO03618.1"/>
    <property type="molecule type" value="Genomic_DNA"/>
</dbReference>
<dbReference type="AlphaFoldDB" id="A0A9Q5SPD6"/>
<evidence type="ECO:0000256" key="2">
    <source>
        <dbReference type="SAM" id="MobiDB-lite"/>
    </source>
</evidence>
<comment type="caution">
    <text evidence="3">The sequence shown here is derived from an EMBL/GenBank/DDBJ whole genome shotgun (WGS) entry which is preliminary data.</text>
</comment>